<keyword evidence="3 7" id="KW-0812">Transmembrane</keyword>
<dbReference type="RefSeq" id="WP_394844248.1">
    <property type="nucleotide sequence ID" value="NZ_CP089982.1"/>
</dbReference>
<feature type="transmembrane region" description="Helical" evidence="7">
    <location>
        <begin position="751"/>
        <end position="777"/>
    </location>
</feature>
<feature type="transmembrane region" description="Helical" evidence="7">
    <location>
        <begin position="418"/>
        <end position="438"/>
    </location>
</feature>
<keyword evidence="2" id="KW-1003">Cell membrane</keyword>
<reference evidence="10 11" key="1">
    <citation type="submission" date="2021-12" db="EMBL/GenBank/DDBJ databases">
        <title>Discovery of the Pendulisporaceae a myxobacterial family with distinct sporulation behavior and unique specialized metabolism.</title>
        <authorList>
            <person name="Garcia R."/>
            <person name="Popoff A."/>
            <person name="Bader C.D."/>
            <person name="Loehr J."/>
            <person name="Walesch S."/>
            <person name="Walt C."/>
            <person name="Boldt J."/>
            <person name="Bunk B."/>
            <person name="Haeckl F.J.F.P.J."/>
            <person name="Gunesch A.P."/>
            <person name="Birkelbach J."/>
            <person name="Nuebel U."/>
            <person name="Pietschmann T."/>
            <person name="Bach T."/>
            <person name="Mueller R."/>
        </authorList>
    </citation>
    <scope>NUCLEOTIDE SEQUENCE [LARGE SCALE GENOMIC DNA]</scope>
    <source>
        <strain evidence="10 11">MSr12523</strain>
    </source>
</reference>
<evidence type="ECO:0000256" key="1">
    <source>
        <dbReference type="ARBA" id="ARBA00004651"/>
    </source>
</evidence>
<evidence type="ECO:0000313" key="10">
    <source>
        <dbReference type="EMBL" id="WXA93648.1"/>
    </source>
</evidence>
<keyword evidence="4 7" id="KW-1133">Transmembrane helix</keyword>
<evidence type="ECO:0000259" key="9">
    <source>
        <dbReference type="Pfam" id="PF12704"/>
    </source>
</evidence>
<feature type="domain" description="MacB-like periplasmic core" evidence="9">
    <location>
        <begin position="425"/>
        <end position="651"/>
    </location>
</feature>
<name>A0ABZ2K4L3_9BACT</name>
<evidence type="ECO:0000256" key="4">
    <source>
        <dbReference type="ARBA" id="ARBA00022989"/>
    </source>
</evidence>
<dbReference type="InterPro" id="IPR003838">
    <property type="entry name" value="ABC3_permease_C"/>
</dbReference>
<dbReference type="Pfam" id="PF12704">
    <property type="entry name" value="MacB_PCD"/>
    <property type="match status" value="2"/>
</dbReference>
<feature type="transmembrane region" description="Helical" evidence="7">
    <location>
        <begin position="694"/>
        <end position="722"/>
    </location>
</feature>
<evidence type="ECO:0000256" key="5">
    <source>
        <dbReference type="ARBA" id="ARBA00023136"/>
    </source>
</evidence>
<feature type="transmembrane region" description="Helical" evidence="7">
    <location>
        <begin position="20"/>
        <end position="44"/>
    </location>
</feature>
<evidence type="ECO:0000256" key="7">
    <source>
        <dbReference type="SAM" id="Phobius"/>
    </source>
</evidence>
<comment type="similarity">
    <text evidence="6">Belongs to the ABC-4 integral membrane protein family.</text>
</comment>
<evidence type="ECO:0000256" key="6">
    <source>
        <dbReference type="ARBA" id="ARBA00038076"/>
    </source>
</evidence>
<evidence type="ECO:0000256" key="2">
    <source>
        <dbReference type="ARBA" id="ARBA00022475"/>
    </source>
</evidence>
<dbReference type="PANTHER" id="PTHR30572:SF4">
    <property type="entry name" value="ABC TRANSPORTER PERMEASE YTRF"/>
    <property type="match status" value="1"/>
</dbReference>
<evidence type="ECO:0000259" key="8">
    <source>
        <dbReference type="Pfam" id="PF02687"/>
    </source>
</evidence>
<dbReference type="InterPro" id="IPR017800">
    <property type="entry name" value="ADOP"/>
</dbReference>
<accession>A0ABZ2K4L3</accession>
<comment type="subcellular location">
    <subcellularLocation>
        <location evidence="1">Cell membrane</location>
        <topology evidence="1">Multi-pass membrane protein</topology>
    </subcellularLocation>
</comment>
<dbReference type="Pfam" id="PF02687">
    <property type="entry name" value="FtsX"/>
    <property type="match status" value="2"/>
</dbReference>
<feature type="domain" description="MacB-like periplasmic core" evidence="9">
    <location>
        <begin position="19"/>
        <end position="233"/>
    </location>
</feature>
<organism evidence="10 11">
    <name type="scientific">Pendulispora brunnea</name>
    <dbReference type="NCBI Taxonomy" id="2905690"/>
    <lineage>
        <taxon>Bacteria</taxon>
        <taxon>Pseudomonadati</taxon>
        <taxon>Myxococcota</taxon>
        <taxon>Myxococcia</taxon>
        <taxon>Myxococcales</taxon>
        <taxon>Sorangiineae</taxon>
        <taxon>Pendulisporaceae</taxon>
        <taxon>Pendulispora</taxon>
    </lineage>
</organism>
<dbReference type="InterPro" id="IPR025857">
    <property type="entry name" value="MacB_PCD"/>
</dbReference>
<dbReference type="EMBL" id="CP089982">
    <property type="protein sequence ID" value="WXA93648.1"/>
    <property type="molecule type" value="Genomic_DNA"/>
</dbReference>
<dbReference type="Proteomes" id="UP001379533">
    <property type="component" value="Chromosome"/>
</dbReference>
<dbReference type="NCBIfam" id="TIGR03434">
    <property type="entry name" value="ADOP"/>
    <property type="match status" value="1"/>
</dbReference>
<dbReference type="PANTHER" id="PTHR30572">
    <property type="entry name" value="MEMBRANE COMPONENT OF TRANSPORTER-RELATED"/>
    <property type="match status" value="1"/>
</dbReference>
<gene>
    <name evidence="10" type="ORF">LZC95_45245</name>
</gene>
<evidence type="ECO:0000256" key="3">
    <source>
        <dbReference type="ARBA" id="ARBA00022692"/>
    </source>
</evidence>
<feature type="domain" description="ABC3 transporter permease C-terminal" evidence="8">
    <location>
        <begin position="278"/>
        <end position="390"/>
    </location>
</feature>
<feature type="transmembrane region" description="Helical" evidence="7">
    <location>
        <begin position="270"/>
        <end position="295"/>
    </location>
</feature>
<feature type="transmembrane region" description="Helical" evidence="7">
    <location>
        <begin position="368"/>
        <end position="389"/>
    </location>
</feature>
<feature type="domain" description="ABC3 transporter permease C-terminal" evidence="8">
    <location>
        <begin position="701"/>
        <end position="814"/>
    </location>
</feature>
<proteinExistence type="inferred from homology"/>
<keyword evidence="5 7" id="KW-0472">Membrane</keyword>
<feature type="transmembrane region" description="Helical" evidence="7">
    <location>
        <begin position="789"/>
        <end position="810"/>
    </location>
</feature>
<sequence>MLQDIRFALRLLAKNLGFTLVAITTLGLAVAANAVVFSIVHAILIRPLPFPEPERLVRTSTQYVEQASDTYWPFSAHEYTELAAEAHAFQSIGAYDDEDANLTGTEQPVAVHAATVSASFLPTLGVPPMLGRFFDESEDRPGDVRAIVLGYDIFATVFGGDASVVGRTVQYNATPVTVVGVMPRGFEFPEHAQLWAPLRIDLSKSTRGSHWLNVVGRLKPGTGLEAARDELRPLMQMWAGQHVKEDVIDPIKHAIAYQMLQEELVRPVRAALLTLQAAVVFVLLIACANISNLLLARAEARSGEIAVRAALGATQGRMARQFLTESLVLGTLGAGLGIVLAMWGLDAVMMLLPEGVPRAREIQLDTSVLAFAVVVALGASFVFGLAPIVHTHGGLAGTLRAAGQRTTSAANKQLFRRMLILAQVALAIMLVTGAGLTIRSFVRLQKTELGFDPRGLVSVEVQLPAKSYPNDAAMLSFWKRFRDGASTLPGVKAASLMSGLPPKRRLNWNSVHIVGLPANDAFRWHIDYWQIASEGYFETLGIPLLRGRLFDPTDDEDKAGVVVVNETLARTLFPGQDALGKRIQLYNVAPVGESPVEQTIIGVVADAKQGGLEAPVGTEVYIPVRQIAQIHNAAPNGESFMPRSMHLMVRVDGDPRAMFSTLRAHVASLDENLAIVRMETMDRTVYEAISKPRFVTTLLGCFAAVALLMAAVGIYGVMSYAVEQRTKELSIRMALGADAARLQRMLVLEGLRLAVVGIGVGLAMAGAAMFTLSHWAVKESFDVPGLDPVTYVLVIAVTGGVAALASYIPARRATLIHPMTAMRGE</sequence>
<protein>
    <submittedName>
        <fullName evidence="10">ABC transporter permease</fullName>
    </submittedName>
</protein>
<keyword evidence="11" id="KW-1185">Reference proteome</keyword>
<evidence type="ECO:0000313" key="11">
    <source>
        <dbReference type="Proteomes" id="UP001379533"/>
    </source>
</evidence>
<dbReference type="InterPro" id="IPR050250">
    <property type="entry name" value="Macrolide_Exporter_MacB"/>
</dbReference>
<feature type="transmembrane region" description="Helical" evidence="7">
    <location>
        <begin position="327"/>
        <end position="348"/>
    </location>
</feature>